<evidence type="ECO:0000256" key="5">
    <source>
        <dbReference type="ARBA" id="ARBA00022989"/>
    </source>
</evidence>
<dbReference type="InterPro" id="IPR004326">
    <property type="entry name" value="Mlo"/>
</dbReference>
<gene>
    <name evidence="9" type="ORF">Prudu_017561</name>
</gene>
<dbReference type="GO" id="GO:0016020">
    <property type="term" value="C:membrane"/>
    <property type="evidence" value="ECO:0007669"/>
    <property type="project" value="UniProtKB-SubCell"/>
</dbReference>
<comment type="similarity">
    <text evidence="2">Belongs to the MLO family.</text>
</comment>
<protein>
    <submittedName>
        <fullName evidence="9">Seven transmembrane MLO family protein</fullName>
    </submittedName>
</protein>
<evidence type="ECO:0000256" key="7">
    <source>
        <dbReference type="ARBA" id="ARBA00023265"/>
    </source>
</evidence>
<dbReference type="PANTHER" id="PTHR31942:SF59">
    <property type="entry name" value="MLO-LIKE PROTEIN"/>
    <property type="match status" value="1"/>
</dbReference>
<organism evidence="9">
    <name type="scientific">Prunus dulcis</name>
    <name type="common">Almond</name>
    <name type="synonym">Amygdalus dulcis</name>
    <dbReference type="NCBI Taxonomy" id="3755"/>
    <lineage>
        <taxon>Eukaryota</taxon>
        <taxon>Viridiplantae</taxon>
        <taxon>Streptophyta</taxon>
        <taxon>Embryophyta</taxon>
        <taxon>Tracheophyta</taxon>
        <taxon>Spermatophyta</taxon>
        <taxon>Magnoliopsida</taxon>
        <taxon>eudicotyledons</taxon>
        <taxon>Gunneridae</taxon>
        <taxon>Pentapetalae</taxon>
        <taxon>rosids</taxon>
        <taxon>fabids</taxon>
        <taxon>Rosales</taxon>
        <taxon>Rosaceae</taxon>
        <taxon>Amygdaloideae</taxon>
        <taxon>Amygdaleae</taxon>
        <taxon>Prunus</taxon>
    </lineage>
</organism>
<keyword evidence="7" id="KW-0568">Pathogenesis-related protein</keyword>
<evidence type="ECO:0000256" key="3">
    <source>
        <dbReference type="ARBA" id="ARBA00022692"/>
    </source>
</evidence>
<feature type="transmembrane region" description="Helical" evidence="8">
    <location>
        <begin position="36"/>
        <end position="53"/>
    </location>
</feature>
<proteinExistence type="inferred from homology"/>
<keyword evidence="6 8" id="KW-0472">Membrane</keyword>
<evidence type="ECO:0000256" key="8">
    <source>
        <dbReference type="SAM" id="Phobius"/>
    </source>
</evidence>
<dbReference type="EMBL" id="AP019302">
    <property type="protein sequence ID" value="BBH06016.1"/>
    <property type="molecule type" value="Genomic_DNA"/>
</dbReference>
<name>A0A4Y1RQ78_PRUDU</name>
<evidence type="ECO:0000256" key="1">
    <source>
        <dbReference type="ARBA" id="ARBA00004141"/>
    </source>
</evidence>
<accession>A0A4Y1RQ78</accession>
<reference evidence="9" key="1">
    <citation type="journal article" date="2019" name="Science">
        <title>Mutation of a bHLH transcription factor allowed almond domestication.</title>
        <authorList>
            <person name="Sanchez-Perez R."/>
            <person name="Pavan S."/>
            <person name="Mazzeo R."/>
            <person name="Moldovan C."/>
            <person name="Aiese Cigliano R."/>
            <person name="Del Cueto J."/>
            <person name="Ricciardi F."/>
            <person name="Lotti C."/>
            <person name="Ricciardi L."/>
            <person name="Dicenta F."/>
            <person name="Lopez-Marques R.L."/>
            <person name="Lindberg Moller B."/>
        </authorList>
    </citation>
    <scope>NUCLEOTIDE SEQUENCE</scope>
</reference>
<feature type="transmembrane region" description="Helical" evidence="8">
    <location>
        <begin position="60"/>
        <end position="78"/>
    </location>
</feature>
<keyword evidence="4" id="KW-0611">Plant defense</keyword>
<keyword evidence="5 8" id="KW-1133">Transmembrane helix</keyword>
<feature type="transmembrane region" description="Helical" evidence="8">
    <location>
        <begin position="161"/>
        <end position="183"/>
    </location>
</feature>
<evidence type="ECO:0000313" key="9">
    <source>
        <dbReference type="EMBL" id="BBH06016.1"/>
    </source>
</evidence>
<evidence type="ECO:0000256" key="4">
    <source>
        <dbReference type="ARBA" id="ARBA00022821"/>
    </source>
</evidence>
<keyword evidence="3 8" id="KW-0812">Transmembrane</keyword>
<sequence length="267" mass="29831">MGIRAEQKQSHSKTEKEQSIVMAVASEGTSMEYKPTWALATVYFFFIFTAVFLRYSIHLLANVQLIFLGFASLLLAVTQDSISKFCIPAKLVDTMLPCRKRVAPESTQKEEDAEHFVARNFSTGAGGLYGEIHSLLADEAVSDSCSDGKVPFMKKLSLHQLHILIFVLAVMHIVYSVLTMALGRAKMRHTRRMEQQLSQSEVTSFSTEWSSMRMSLTSTEVPSNTRQASKPAQSIHLLSSRWEIKNEIVEQERSSSFASAILNGEIG</sequence>
<comment type="subcellular location">
    <subcellularLocation>
        <location evidence="1">Membrane</location>
        <topology evidence="1">Multi-pass membrane protein</topology>
    </subcellularLocation>
</comment>
<dbReference type="PANTHER" id="PTHR31942">
    <property type="entry name" value="MLO-LIKE PROTEIN 1"/>
    <property type="match status" value="1"/>
</dbReference>
<dbReference type="GO" id="GO:0006952">
    <property type="term" value="P:defense response"/>
    <property type="evidence" value="ECO:0007669"/>
    <property type="project" value="UniProtKB-KW"/>
</dbReference>
<evidence type="ECO:0000256" key="6">
    <source>
        <dbReference type="ARBA" id="ARBA00023136"/>
    </source>
</evidence>
<dbReference type="Pfam" id="PF03094">
    <property type="entry name" value="Mlo"/>
    <property type="match status" value="1"/>
</dbReference>
<evidence type="ECO:0000256" key="2">
    <source>
        <dbReference type="ARBA" id="ARBA00006574"/>
    </source>
</evidence>
<dbReference type="AlphaFoldDB" id="A0A4Y1RQ78"/>